<dbReference type="Pfam" id="PF04488">
    <property type="entry name" value="Gly_transf_sug"/>
    <property type="match status" value="1"/>
</dbReference>
<dbReference type="Gene3D" id="3.90.550.20">
    <property type="match status" value="1"/>
</dbReference>
<comment type="caution">
    <text evidence="2">The sequence shown here is derived from an EMBL/GenBank/DDBJ whole genome shotgun (WGS) entry which is preliminary data.</text>
</comment>
<reference evidence="2 3" key="1">
    <citation type="submission" date="2024-09" db="EMBL/GenBank/DDBJ databases">
        <authorList>
            <person name="Fullem K."/>
        </authorList>
    </citation>
    <scope>NUCLEOTIDE SEQUENCE [LARGE SCALE GENOMIC DNA]</scope>
    <source>
        <strain evidence="3">K1(2024)</strain>
    </source>
</reference>
<name>A0ABV4Z2G2_9PSED</name>
<dbReference type="EMBL" id="JBHFXX010000001">
    <property type="protein sequence ID" value="MFB3798828.1"/>
    <property type="molecule type" value="Genomic_DNA"/>
</dbReference>
<evidence type="ECO:0000313" key="2">
    <source>
        <dbReference type="EMBL" id="MFB3798828.1"/>
    </source>
</evidence>
<dbReference type="RefSeq" id="WP_304482802.1">
    <property type="nucleotide sequence ID" value="NZ_JAUQOQ010000001.1"/>
</dbReference>
<dbReference type="SUPFAM" id="SSF53448">
    <property type="entry name" value="Nucleotide-diphospho-sugar transferases"/>
    <property type="match status" value="1"/>
</dbReference>
<evidence type="ECO:0000259" key="1">
    <source>
        <dbReference type="Pfam" id="PF20178"/>
    </source>
</evidence>
<gene>
    <name evidence="2" type="ORF">ACE1YR_00045</name>
</gene>
<dbReference type="Proteomes" id="UP001577047">
    <property type="component" value="Unassembled WGS sequence"/>
</dbReference>
<sequence>MIPIPYLNAKGIDFARQHLAAFPRPDRQAIAALDQWLPSQGIDVPAEQIVAATLHYQAGSDGWNGVVVQRQSLAQALLSNWQAPPDLEAVPHLLRPQQPPGSARHIRIVSALQPPHQTGAQNYYVLSGLFRRSEPQVYDQHSMLPLAVPTFQSFVWDLDFNRAYKAELDAYWSEHFDSYRDSLKLNFIAACNKQISEGSLSDEGRRLAFRAAGVMHSPLPIDVRMLNVYGYASTDLVCLQAQGSDLIVLYVPGNASPLLSFANQGELQDWFGQQCRSAPTREALQARFNPADTPDGLSFSGLETALGGLGVYPHLYHLDSQRPGFTAAGVWAPREYVNYKPSSYSPTLSGDLFHALATRYRQRSYQDADFLIHADSEVSKARWRGYLSSAITYLAPLALAVPELWPLFAVGGIAQFGLGLDQALQARSQSQASEGLEAMVFGLFNAAPLALESAARISTLLRVKSDNFVFPSRVNERWGYPLSPVSPPHLPDLDMAPYFHVSDSIAPVAGADPAVSAAVVRNCLYDGTPDRLEASLHGYNAEVVYDLKQDAFMCEEDINEVNPRYFTARPGRRDLARVDVHQRPVDDAMRSASLRALGVDLQLPIVLPEPATQALQPIARTLTCLWVGDKVLSEALIANLAHNAQLVQDSSYTLRLLLSRATPSAFEQNLAQLAREAPSLQVLPLEDQAFFVALRSSKYHTHYQAAIDGGAFAAASDILRYRMLYHDGGLYMDVDDTLLGAGGYRQFENGVGVGTPGEALDAVELATSPDGLLLQPPISNETLGMNCLYNTSFIGSHAGNPTLEAISEEIHTRLSQTPDFHTWRPTFAEDPAAFYRYAQRLSALTGPRVVTDVIDRRLAALTQLRQVANLGCMKIVNLGLFVDLDRYTELVRRLLPLNRLAKVGSLHSWAKG</sequence>
<dbReference type="Pfam" id="PF20178">
    <property type="entry name" value="ToxA_N"/>
    <property type="match status" value="1"/>
</dbReference>
<dbReference type="InterPro" id="IPR007577">
    <property type="entry name" value="GlycoTrfase_DXD_sugar-bd_CS"/>
</dbReference>
<proteinExistence type="predicted"/>
<protein>
    <submittedName>
        <fullName evidence="2">Dermonecrotic toxin domain-containing protein</fullName>
    </submittedName>
</protein>
<keyword evidence="3" id="KW-1185">Reference proteome</keyword>
<feature type="domain" description="Dermonecrotic toxin N-terminal" evidence="1">
    <location>
        <begin position="19"/>
        <end position="288"/>
    </location>
</feature>
<evidence type="ECO:0000313" key="3">
    <source>
        <dbReference type="Proteomes" id="UP001577047"/>
    </source>
</evidence>
<organism evidence="2 3">
    <name type="scientific">Pseudomonas boreofloridensis</name>
    <dbReference type="NCBI Taxonomy" id="3064348"/>
    <lineage>
        <taxon>Bacteria</taxon>
        <taxon>Pseudomonadati</taxon>
        <taxon>Pseudomonadota</taxon>
        <taxon>Gammaproteobacteria</taxon>
        <taxon>Pseudomonadales</taxon>
        <taxon>Pseudomonadaceae</taxon>
        <taxon>Pseudomonas</taxon>
    </lineage>
</organism>
<dbReference type="InterPro" id="IPR046673">
    <property type="entry name" value="ToxA_N"/>
</dbReference>
<accession>A0ABV4Z2G2</accession>
<dbReference type="InterPro" id="IPR029044">
    <property type="entry name" value="Nucleotide-diphossugar_trans"/>
</dbReference>